<evidence type="ECO:0000313" key="1">
    <source>
        <dbReference type="EMBL" id="KAI7746154.1"/>
    </source>
</evidence>
<accession>A0AAD5GMA6</accession>
<dbReference type="AlphaFoldDB" id="A0AAD5GMA6"/>
<reference evidence="1" key="1">
    <citation type="submission" date="2022-06" db="EMBL/GenBank/DDBJ databases">
        <title>Uncovering the hologenomic basis of an extraordinary plant invasion.</title>
        <authorList>
            <person name="Bieker V.C."/>
            <person name="Martin M.D."/>
            <person name="Gilbert T."/>
            <person name="Hodgins K."/>
            <person name="Battlay P."/>
            <person name="Petersen B."/>
            <person name="Wilson J."/>
        </authorList>
    </citation>
    <scope>NUCLEOTIDE SEQUENCE</scope>
    <source>
        <strain evidence="1">AA19_3_7</strain>
        <tissue evidence="1">Leaf</tissue>
    </source>
</reference>
<organism evidence="1 2">
    <name type="scientific">Ambrosia artemisiifolia</name>
    <name type="common">Common ragweed</name>
    <dbReference type="NCBI Taxonomy" id="4212"/>
    <lineage>
        <taxon>Eukaryota</taxon>
        <taxon>Viridiplantae</taxon>
        <taxon>Streptophyta</taxon>
        <taxon>Embryophyta</taxon>
        <taxon>Tracheophyta</taxon>
        <taxon>Spermatophyta</taxon>
        <taxon>Magnoliopsida</taxon>
        <taxon>eudicotyledons</taxon>
        <taxon>Gunneridae</taxon>
        <taxon>Pentapetalae</taxon>
        <taxon>asterids</taxon>
        <taxon>campanulids</taxon>
        <taxon>Asterales</taxon>
        <taxon>Asteraceae</taxon>
        <taxon>Asteroideae</taxon>
        <taxon>Heliantheae alliance</taxon>
        <taxon>Heliantheae</taxon>
        <taxon>Ambrosia</taxon>
    </lineage>
</organism>
<name>A0AAD5GMA6_AMBAR</name>
<feature type="non-terminal residue" evidence="1">
    <location>
        <position position="1"/>
    </location>
</feature>
<gene>
    <name evidence="1" type="ORF">M8C21_018004</name>
</gene>
<evidence type="ECO:0000313" key="2">
    <source>
        <dbReference type="Proteomes" id="UP001206925"/>
    </source>
</evidence>
<proteinExistence type="predicted"/>
<comment type="caution">
    <text evidence="1">The sequence shown here is derived from an EMBL/GenBank/DDBJ whole genome shotgun (WGS) entry which is preliminary data.</text>
</comment>
<dbReference type="Proteomes" id="UP001206925">
    <property type="component" value="Unassembled WGS sequence"/>
</dbReference>
<protein>
    <submittedName>
        <fullName evidence="1">Uncharacterized protein</fullName>
    </submittedName>
</protein>
<keyword evidence="2" id="KW-1185">Reference proteome</keyword>
<sequence>MNPISKILALKAFETLKNIAPHIRLKRFVFQFCLIGVHFVQFPFHHDVYDLCFNKMGFESEVWILINDLH</sequence>
<dbReference type="EMBL" id="JAMZMK010007026">
    <property type="protein sequence ID" value="KAI7746154.1"/>
    <property type="molecule type" value="Genomic_DNA"/>
</dbReference>